<comment type="caution">
    <text evidence="4">The sequence shown here is derived from an EMBL/GenBank/DDBJ whole genome shotgun (WGS) entry which is preliminary data.</text>
</comment>
<keyword evidence="3" id="KW-0732">Signal</keyword>
<dbReference type="InterPro" id="IPR023614">
    <property type="entry name" value="Porin_dom_sf"/>
</dbReference>
<evidence type="ECO:0000256" key="3">
    <source>
        <dbReference type="ARBA" id="ARBA00022729"/>
    </source>
</evidence>
<evidence type="ECO:0000256" key="1">
    <source>
        <dbReference type="ARBA" id="ARBA00009075"/>
    </source>
</evidence>
<dbReference type="Proteomes" id="UP000270834">
    <property type="component" value="Unassembled WGS sequence"/>
</dbReference>
<dbReference type="AlphaFoldDB" id="A0A3M5DZZ9"/>
<proteinExistence type="inferred from homology"/>
<dbReference type="Gene3D" id="2.40.160.10">
    <property type="entry name" value="Porin"/>
    <property type="match status" value="1"/>
</dbReference>
<dbReference type="PANTHER" id="PTHR34596">
    <property type="entry name" value="CHITOPORIN"/>
    <property type="match status" value="1"/>
</dbReference>
<keyword evidence="2" id="KW-0813">Transport</keyword>
<dbReference type="PANTHER" id="PTHR34596:SF2">
    <property type="entry name" value="CHITOPORIN"/>
    <property type="match status" value="1"/>
</dbReference>
<dbReference type="EMBL" id="RBSQ01000632">
    <property type="protein sequence ID" value="RMS54777.1"/>
    <property type="molecule type" value="Genomic_DNA"/>
</dbReference>
<gene>
    <name evidence="4" type="ORF">ALP65_00072</name>
</gene>
<evidence type="ECO:0008006" key="6">
    <source>
        <dbReference type="Google" id="ProtNLM"/>
    </source>
</evidence>
<dbReference type="GO" id="GO:0016020">
    <property type="term" value="C:membrane"/>
    <property type="evidence" value="ECO:0007669"/>
    <property type="project" value="InterPro"/>
</dbReference>
<protein>
    <recommendedName>
        <fullName evidence="6">Porin</fullName>
    </recommendedName>
</protein>
<reference evidence="4 5" key="1">
    <citation type="submission" date="2018-08" db="EMBL/GenBank/DDBJ databases">
        <title>Recombination of ecologically and evolutionarily significant loci maintains genetic cohesion in the Pseudomonas syringae species complex.</title>
        <authorList>
            <person name="Dillon M."/>
            <person name="Thakur S."/>
            <person name="Almeida R.N.D."/>
            <person name="Weir B.S."/>
            <person name="Guttman D.S."/>
        </authorList>
    </citation>
    <scope>NUCLEOTIDE SEQUENCE [LARGE SCALE GENOMIC DNA]</scope>
    <source>
        <strain evidence="4 5">ICMP 7846</strain>
    </source>
</reference>
<dbReference type="InterPro" id="IPR005318">
    <property type="entry name" value="OM_porin_bac"/>
</dbReference>
<sequence>MQDMSLFGRPAATSDRFDFAGGEYRFNGERSLLGLWNAELKDIYRQQYLQLQHSQPLGDWLLGANLGGFRGRDAGSARAGKLDNRTVSALFSARYGLHTLYLGLQKVSGNDGWMRVNGTSGGTLANDSYNASYDNPGERSWQLRYDYDFVALGIPGLTAMARYASGAHARTKAMDDGRAWERDVDVAYVIQSGPLKNLGLRWRNAMLRSNHAADVDENRLILSYSLPLL</sequence>
<evidence type="ECO:0000256" key="2">
    <source>
        <dbReference type="ARBA" id="ARBA00022448"/>
    </source>
</evidence>
<comment type="similarity">
    <text evidence="1">Belongs to the outer membrane porin (Opr) (TC 1.B.25) family.</text>
</comment>
<evidence type="ECO:0000313" key="5">
    <source>
        <dbReference type="Proteomes" id="UP000270834"/>
    </source>
</evidence>
<dbReference type="GO" id="GO:0015288">
    <property type="term" value="F:porin activity"/>
    <property type="evidence" value="ECO:0007669"/>
    <property type="project" value="TreeGrafter"/>
</dbReference>
<evidence type="ECO:0000313" key="4">
    <source>
        <dbReference type="EMBL" id="RMS54777.1"/>
    </source>
</evidence>
<dbReference type="Pfam" id="PF03573">
    <property type="entry name" value="OprD"/>
    <property type="match status" value="1"/>
</dbReference>
<accession>A0A3M5DZZ9</accession>
<organism evidence="4 5">
    <name type="scientific">Pseudomonas aeruginosa</name>
    <dbReference type="NCBI Taxonomy" id="287"/>
    <lineage>
        <taxon>Bacteria</taxon>
        <taxon>Pseudomonadati</taxon>
        <taxon>Pseudomonadota</taxon>
        <taxon>Gammaproteobacteria</taxon>
        <taxon>Pseudomonadales</taxon>
        <taxon>Pseudomonadaceae</taxon>
        <taxon>Pseudomonas</taxon>
    </lineage>
</organism>
<name>A0A3M5DZZ9_PSEAI</name>